<dbReference type="GO" id="GO:0005524">
    <property type="term" value="F:ATP binding"/>
    <property type="evidence" value="ECO:0007669"/>
    <property type="project" value="UniProtKB-KW"/>
</dbReference>
<dbReference type="InterPro" id="IPR036890">
    <property type="entry name" value="HATPase_C_sf"/>
</dbReference>
<feature type="transmembrane region" description="Helical" evidence="8">
    <location>
        <begin position="162"/>
        <end position="183"/>
    </location>
</feature>
<dbReference type="EC" id="2.7.13.3" evidence="2"/>
<dbReference type="Gene3D" id="3.30.565.10">
    <property type="entry name" value="Histidine kinase-like ATPase, C-terminal domain"/>
    <property type="match status" value="1"/>
</dbReference>
<proteinExistence type="predicted"/>
<dbReference type="Proteomes" id="UP000295375">
    <property type="component" value="Unassembled WGS sequence"/>
</dbReference>
<dbReference type="PROSITE" id="PS50109">
    <property type="entry name" value="HIS_KIN"/>
    <property type="match status" value="1"/>
</dbReference>
<dbReference type="SMART" id="SM00387">
    <property type="entry name" value="HATPase_c"/>
    <property type="match status" value="1"/>
</dbReference>
<comment type="caution">
    <text evidence="10">The sequence shown here is derived from an EMBL/GenBank/DDBJ whole genome shotgun (WGS) entry which is preliminary data.</text>
</comment>
<feature type="transmembrane region" description="Helical" evidence="8">
    <location>
        <begin position="266"/>
        <end position="286"/>
    </location>
</feature>
<evidence type="ECO:0000259" key="9">
    <source>
        <dbReference type="PROSITE" id="PS50109"/>
    </source>
</evidence>
<dbReference type="PANTHER" id="PTHR43065:SF46">
    <property type="entry name" value="C4-DICARBOXYLATE TRANSPORT SENSOR PROTEIN DCTB"/>
    <property type="match status" value="1"/>
</dbReference>
<evidence type="ECO:0000256" key="8">
    <source>
        <dbReference type="SAM" id="Phobius"/>
    </source>
</evidence>
<evidence type="ECO:0000256" key="5">
    <source>
        <dbReference type="ARBA" id="ARBA00022777"/>
    </source>
</evidence>
<accession>A0A4R6UPF7</accession>
<dbReference type="InterPro" id="IPR003594">
    <property type="entry name" value="HATPase_dom"/>
</dbReference>
<keyword evidence="8" id="KW-1133">Transmembrane helix</keyword>
<keyword evidence="8" id="KW-0812">Transmembrane</keyword>
<feature type="transmembrane region" description="Helical" evidence="8">
    <location>
        <begin position="60"/>
        <end position="80"/>
    </location>
</feature>
<keyword evidence="5 10" id="KW-0418">Kinase</keyword>
<keyword evidence="8" id="KW-0472">Membrane</keyword>
<organism evidence="10 11">
    <name type="scientific">Permianibacter aggregans</name>
    <dbReference type="NCBI Taxonomy" id="1510150"/>
    <lineage>
        <taxon>Bacteria</taxon>
        <taxon>Pseudomonadati</taxon>
        <taxon>Pseudomonadota</taxon>
        <taxon>Gammaproteobacteria</taxon>
        <taxon>Pseudomonadales</taxon>
        <taxon>Pseudomonadaceae</taxon>
        <taxon>Permianibacter</taxon>
    </lineage>
</organism>
<keyword evidence="11" id="KW-1185">Reference proteome</keyword>
<feature type="transmembrane region" description="Helical" evidence="8">
    <location>
        <begin position="101"/>
        <end position="121"/>
    </location>
</feature>
<evidence type="ECO:0000313" key="11">
    <source>
        <dbReference type="Proteomes" id="UP000295375"/>
    </source>
</evidence>
<evidence type="ECO:0000313" key="10">
    <source>
        <dbReference type="EMBL" id="TDQ49090.1"/>
    </source>
</evidence>
<dbReference type="InterPro" id="IPR029016">
    <property type="entry name" value="GAF-like_dom_sf"/>
</dbReference>
<dbReference type="GO" id="GO:0004673">
    <property type="term" value="F:protein histidine kinase activity"/>
    <property type="evidence" value="ECO:0007669"/>
    <property type="project" value="UniProtKB-EC"/>
</dbReference>
<keyword evidence="6" id="KW-0067">ATP-binding</keyword>
<dbReference type="RefSeq" id="WP_133589402.1">
    <property type="nucleotide sequence ID" value="NZ_CP037953.1"/>
</dbReference>
<protein>
    <recommendedName>
        <fullName evidence="2">histidine kinase</fullName>
        <ecNumber evidence="2">2.7.13.3</ecNumber>
    </recommendedName>
</protein>
<feature type="transmembrane region" description="Helical" evidence="8">
    <location>
        <begin position="133"/>
        <end position="153"/>
    </location>
</feature>
<feature type="transmembrane region" description="Helical" evidence="8">
    <location>
        <begin position="6"/>
        <end position="24"/>
    </location>
</feature>
<keyword evidence="3" id="KW-0808">Transferase</keyword>
<dbReference type="EMBL" id="SNYM01000005">
    <property type="protein sequence ID" value="TDQ49090.1"/>
    <property type="molecule type" value="Genomic_DNA"/>
</dbReference>
<keyword evidence="4" id="KW-0547">Nucleotide-binding</keyword>
<dbReference type="PRINTS" id="PR00344">
    <property type="entry name" value="BCTRLSENSOR"/>
</dbReference>
<reference evidence="10 11" key="1">
    <citation type="submission" date="2019-03" db="EMBL/GenBank/DDBJ databases">
        <title>Genomic Encyclopedia of Type Strains, Phase IV (KMG-IV): sequencing the most valuable type-strain genomes for metagenomic binning, comparative biology and taxonomic classification.</title>
        <authorList>
            <person name="Goeker M."/>
        </authorList>
    </citation>
    <scope>NUCLEOTIDE SEQUENCE [LARGE SCALE GENOMIC DNA]</scope>
    <source>
        <strain evidence="10 11">DSM 103792</strain>
    </source>
</reference>
<dbReference type="PANTHER" id="PTHR43065">
    <property type="entry name" value="SENSOR HISTIDINE KINASE"/>
    <property type="match status" value="1"/>
</dbReference>
<dbReference type="Gene3D" id="3.30.450.40">
    <property type="match status" value="1"/>
</dbReference>
<feature type="transmembrane region" description="Helical" evidence="8">
    <location>
        <begin position="235"/>
        <end position="254"/>
    </location>
</feature>
<dbReference type="GO" id="GO:0000160">
    <property type="term" value="P:phosphorelay signal transduction system"/>
    <property type="evidence" value="ECO:0007669"/>
    <property type="project" value="UniProtKB-KW"/>
</dbReference>
<dbReference type="Pfam" id="PF02518">
    <property type="entry name" value="HATPase_c"/>
    <property type="match status" value="1"/>
</dbReference>
<dbReference type="InterPro" id="IPR005467">
    <property type="entry name" value="His_kinase_dom"/>
</dbReference>
<dbReference type="OrthoDB" id="8807260at2"/>
<dbReference type="AlphaFoldDB" id="A0A4R6UPF7"/>
<comment type="catalytic activity">
    <reaction evidence="1">
        <text>ATP + protein L-histidine = ADP + protein N-phospho-L-histidine.</text>
        <dbReference type="EC" id="2.7.13.3"/>
    </reaction>
</comment>
<evidence type="ECO:0000256" key="6">
    <source>
        <dbReference type="ARBA" id="ARBA00022840"/>
    </source>
</evidence>
<feature type="transmembrane region" description="Helical" evidence="8">
    <location>
        <begin position="195"/>
        <end position="214"/>
    </location>
</feature>
<evidence type="ECO:0000256" key="4">
    <source>
        <dbReference type="ARBA" id="ARBA00022741"/>
    </source>
</evidence>
<evidence type="ECO:0000256" key="2">
    <source>
        <dbReference type="ARBA" id="ARBA00012438"/>
    </source>
</evidence>
<evidence type="ECO:0000256" key="1">
    <source>
        <dbReference type="ARBA" id="ARBA00000085"/>
    </source>
</evidence>
<dbReference type="SUPFAM" id="SSF55874">
    <property type="entry name" value="ATPase domain of HSP90 chaperone/DNA topoisomerase II/histidine kinase"/>
    <property type="match status" value="1"/>
</dbReference>
<dbReference type="NCBIfam" id="TIGR02916">
    <property type="entry name" value="PEP_his_kin"/>
    <property type="match status" value="1"/>
</dbReference>
<evidence type="ECO:0000256" key="7">
    <source>
        <dbReference type="ARBA" id="ARBA00023012"/>
    </source>
</evidence>
<sequence length="694" mass="77871">MNSFALVGYALATVGFATLLVLLLSRWRGRLASRWLVTAMALQVAWGIGAVLFHTVREPWIVWLYSWLEALRYFGWLMLMRDLWQPLANLHSDALRWYSRLMPIALGATALMVLVAFWPPFAEWLGANRGVPIFQGGMMALALTGGLLTEMLYRRTRPEQRWAIKFLCLGLASVFIFDFYLYADALLFHVIDPSILAARGYVTAASVPLLAVAISRNPRWSIDLFISRRLVLRSVSLLAAGCYLLLMAAVGFYIRATNAEFGDALRLVFVAFAVLVGLVIAFSGQVRARIKVLINKHFFSYQYDYREEWLKLNRTLAGEEGEGQLHERAIRALAEIVDSPAGMIWTLHDGRCEFTEHWSMPPERVKLPAPDRNLIEYLSETGWVIEIPEYKATPEHYGDLQLNEAWLKREEPWLIVPLMREQVLTGVVLLAKPRAPRTVNWEVRDLLKTAAAQVASYIAVYQTTLALVDARQFEAFNRLSAFVVHDLKNVAAQLQLIVANAEKHRHKPAFVDDAFGTVANAVGKLERMLTGLRKGSVEASSTTIVEVMPIIEDAIKQTTQRQPVPTVINGQNLYVRSDKERLTSVLVHLIHNAQEACDADGQIVLDVSSEANDVLIKISDNGHGMDATFIRERLFRPFDTTKGNAGMGIGAFQARETIRSFGGDLTVTSAPKQGTEFSIRLARVNNMDENDGKQ</sequence>
<feature type="domain" description="Histidine kinase" evidence="9">
    <location>
        <begin position="482"/>
        <end position="685"/>
    </location>
</feature>
<dbReference type="SUPFAM" id="SSF55781">
    <property type="entry name" value="GAF domain-like"/>
    <property type="match status" value="1"/>
</dbReference>
<evidence type="ECO:0000256" key="3">
    <source>
        <dbReference type="ARBA" id="ARBA00022679"/>
    </source>
</evidence>
<dbReference type="InterPro" id="IPR004358">
    <property type="entry name" value="Sig_transdc_His_kin-like_C"/>
</dbReference>
<gene>
    <name evidence="10" type="ORF">EV696_10564</name>
</gene>
<dbReference type="InterPro" id="IPR014265">
    <property type="entry name" value="XrtA/PrsK"/>
</dbReference>
<name>A0A4R6UPF7_9GAMM</name>
<feature type="transmembrane region" description="Helical" evidence="8">
    <location>
        <begin position="36"/>
        <end position="54"/>
    </location>
</feature>
<keyword evidence="7" id="KW-0902">Two-component regulatory system</keyword>